<evidence type="ECO:0000259" key="5">
    <source>
        <dbReference type="PROSITE" id="PS50109"/>
    </source>
</evidence>
<dbReference type="InterPro" id="IPR001789">
    <property type="entry name" value="Sig_transdc_resp-reg_receiver"/>
</dbReference>
<protein>
    <recommendedName>
        <fullName evidence="2">histidine kinase</fullName>
        <ecNumber evidence="2">2.7.13.3</ecNumber>
    </recommendedName>
</protein>
<feature type="domain" description="Response regulatory" evidence="6">
    <location>
        <begin position="7"/>
        <end position="124"/>
    </location>
</feature>
<feature type="domain" description="Histidine kinase" evidence="5">
    <location>
        <begin position="171"/>
        <end position="418"/>
    </location>
</feature>
<dbReference type="PANTHER" id="PTHR43547:SF2">
    <property type="entry name" value="HYBRID SIGNAL TRANSDUCTION HISTIDINE KINASE C"/>
    <property type="match status" value="1"/>
</dbReference>
<dbReference type="PANTHER" id="PTHR43547">
    <property type="entry name" value="TWO-COMPONENT HISTIDINE KINASE"/>
    <property type="match status" value="1"/>
</dbReference>
<dbReference type="SMART" id="SM00448">
    <property type="entry name" value="REC"/>
    <property type="match status" value="1"/>
</dbReference>
<dbReference type="InterPro" id="IPR011006">
    <property type="entry name" value="CheY-like_superfamily"/>
</dbReference>
<accession>A0ABN6KBR1</accession>
<gene>
    <name evidence="7" type="ORF">LPTSP3_g13330</name>
</gene>
<name>A0ABN6KBR1_9LEPT</name>
<evidence type="ECO:0000256" key="4">
    <source>
        <dbReference type="PROSITE-ProRule" id="PRU00169"/>
    </source>
</evidence>
<proteinExistence type="predicted"/>
<keyword evidence="3 4" id="KW-0597">Phosphoprotein</keyword>
<dbReference type="InterPro" id="IPR005467">
    <property type="entry name" value="His_kinase_dom"/>
</dbReference>
<evidence type="ECO:0000313" key="7">
    <source>
        <dbReference type="EMBL" id="BDA78403.1"/>
    </source>
</evidence>
<dbReference type="CDD" id="cd00156">
    <property type="entry name" value="REC"/>
    <property type="match status" value="1"/>
</dbReference>
<evidence type="ECO:0000256" key="2">
    <source>
        <dbReference type="ARBA" id="ARBA00012438"/>
    </source>
</evidence>
<dbReference type="EC" id="2.7.13.3" evidence="2"/>
<dbReference type="PROSITE" id="PS50109">
    <property type="entry name" value="HIS_KIN"/>
    <property type="match status" value="1"/>
</dbReference>
<dbReference type="Proteomes" id="UP000245263">
    <property type="component" value="Chromosome 1"/>
</dbReference>
<dbReference type="RefSeq" id="WP_109018835.1">
    <property type="nucleotide sequence ID" value="NZ_AP025028.1"/>
</dbReference>
<keyword evidence="7" id="KW-0418">Kinase</keyword>
<keyword evidence="8" id="KW-1185">Reference proteome</keyword>
<comment type="catalytic activity">
    <reaction evidence="1">
        <text>ATP + protein L-histidine = ADP + protein N-phospho-L-histidine.</text>
        <dbReference type="EC" id="2.7.13.3"/>
    </reaction>
</comment>
<evidence type="ECO:0000256" key="3">
    <source>
        <dbReference type="ARBA" id="ARBA00022553"/>
    </source>
</evidence>
<keyword evidence="7" id="KW-0808">Transferase</keyword>
<sequence length="418" mass="47767">MFAKKTKILLLEDDLSTQELYGAILKKEGAEILSFTTSKAAINHCEASKLESEDIIITDLGLPDGDGADFVRYVRSIHKTIPILVISANEQLSVVIDVMRENVQDYLIKPIDRKKLVNKVQSILSRTEIDFSRWIYEKEKIISLEKLLDWYSFKNRAMEKGDFDKKTLHKNLFQTLRTSLSQGAGFGILMQIIDIIKAMEKDGKGHYLLQEEIVEILEENASYANRIVDTFSEIEDIIFDRVKTEPTEVQDIFVILDTAKMNLEDMLKNKDQTILIGKPDNRKYDQAKVLLNRTLFTKIITELLLNAMKFSAVGSKITILIYTEKDEISLSFINVMNSDNGVGEALPNELHNLLFEPFFRLNKNNYDAYKTLDFGLGLSFVREAITKFGGTVQVANLTDYSKDSKEAKVEFKIKLPYI</sequence>
<dbReference type="Pfam" id="PF00072">
    <property type="entry name" value="Response_reg"/>
    <property type="match status" value="1"/>
</dbReference>
<dbReference type="InterPro" id="IPR036890">
    <property type="entry name" value="HATPase_C_sf"/>
</dbReference>
<dbReference type="PROSITE" id="PS50110">
    <property type="entry name" value="RESPONSE_REGULATORY"/>
    <property type="match status" value="1"/>
</dbReference>
<dbReference type="EMBL" id="AP025028">
    <property type="protein sequence ID" value="BDA78403.1"/>
    <property type="molecule type" value="Genomic_DNA"/>
</dbReference>
<evidence type="ECO:0000259" key="6">
    <source>
        <dbReference type="PROSITE" id="PS50110"/>
    </source>
</evidence>
<dbReference type="InterPro" id="IPR004358">
    <property type="entry name" value="Sig_transdc_His_kin-like_C"/>
</dbReference>
<reference evidence="7 8" key="1">
    <citation type="submission" date="2021-08" db="EMBL/GenBank/DDBJ databases">
        <title>Complete genome sequence of Leptospira kobayashii strain E30.</title>
        <authorList>
            <person name="Nakao R."/>
            <person name="Nakamura S."/>
            <person name="Masuzawa T."/>
            <person name="Koizumi N."/>
        </authorList>
    </citation>
    <scope>NUCLEOTIDE SEQUENCE [LARGE SCALE GENOMIC DNA]</scope>
    <source>
        <strain evidence="7 8">E30</strain>
    </source>
</reference>
<dbReference type="SUPFAM" id="SSF52172">
    <property type="entry name" value="CheY-like"/>
    <property type="match status" value="1"/>
</dbReference>
<dbReference type="InterPro" id="IPR003594">
    <property type="entry name" value="HATPase_dom"/>
</dbReference>
<dbReference type="PRINTS" id="PR00344">
    <property type="entry name" value="BCTRLSENSOR"/>
</dbReference>
<dbReference type="Pfam" id="PF02518">
    <property type="entry name" value="HATPase_c"/>
    <property type="match status" value="1"/>
</dbReference>
<dbReference type="Gene3D" id="3.40.50.2300">
    <property type="match status" value="1"/>
</dbReference>
<evidence type="ECO:0000313" key="8">
    <source>
        <dbReference type="Proteomes" id="UP000245263"/>
    </source>
</evidence>
<dbReference type="SMART" id="SM00387">
    <property type="entry name" value="HATPase_c"/>
    <property type="match status" value="1"/>
</dbReference>
<feature type="modified residue" description="4-aspartylphosphate" evidence="4">
    <location>
        <position position="59"/>
    </location>
</feature>
<evidence type="ECO:0000256" key="1">
    <source>
        <dbReference type="ARBA" id="ARBA00000085"/>
    </source>
</evidence>
<dbReference type="Gene3D" id="3.30.565.10">
    <property type="entry name" value="Histidine kinase-like ATPase, C-terminal domain"/>
    <property type="match status" value="1"/>
</dbReference>
<dbReference type="SUPFAM" id="SSF55874">
    <property type="entry name" value="ATPase domain of HSP90 chaperone/DNA topoisomerase II/histidine kinase"/>
    <property type="match status" value="1"/>
</dbReference>
<organism evidence="7 8">
    <name type="scientific">Leptospira kobayashii</name>
    <dbReference type="NCBI Taxonomy" id="1917830"/>
    <lineage>
        <taxon>Bacteria</taxon>
        <taxon>Pseudomonadati</taxon>
        <taxon>Spirochaetota</taxon>
        <taxon>Spirochaetia</taxon>
        <taxon>Leptospirales</taxon>
        <taxon>Leptospiraceae</taxon>
        <taxon>Leptospira</taxon>
    </lineage>
</organism>
<dbReference type="GO" id="GO:0016301">
    <property type="term" value="F:kinase activity"/>
    <property type="evidence" value="ECO:0007669"/>
    <property type="project" value="UniProtKB-KW"/>
</dbReference>